<dbReference type="EMBL" id="AZBU02000003">
    <property type="protein sequence ID" value="TKR87843.1"/>
    <property type="molecule type" value="Genomic_DNA"/>
</dbReference>
<dbReference type="Proteomes" id="UP000298663">
    <property type="component" value="Unassembled WGS sequence"/>
</dbReference>
<proteinExistence type="predicted"/>
<protein>
    <submittedName>
        <fullName evidence="1">Uncharacterized protein</fullName>
    </submittedName>
</protein>
<evidence type="ECO:0000313" key="1">
    <source>
        <dbReference type="EMBL" id="TKR87843.1"/>
    </source>
</evidence>
<sequence>MTSKVHRERITAFFKSEDAQKIFAEYAEATKGRKRPRDGKNMAWMREAIQSQGGPSVSKSTMSRYWNQYMWAAGIKDEIKEDSYAASPKLLKTEPLKTEEETAAQEPSVIALGSNICNNTCFHCREARLAASVIVDTTWKEEGQADDHTEETSEDVQEVPQEGVNFSRFFNTSIPLDDDAQDEDISFSVDQLLNASVQLGDVFSGEGEGGHEQSVNMDLLLNSLR</sequence>
<dbReference type="AlphaFoldDB" id="A0A4U5NX50"/>
<reference evidence="1 2" key="1">
    <citation type="journal article" date="2015" name="Genome Biol.">
        <title>Comparative genomics of Steinernema reveals deeply conserved gene regulatory networks.</title>
        <authorList>
            <person name="Dillman A.R."/>
            <person name="Macchietto M."/>
            <person name="Porter C.F."/>
            <person name="Rogers A."/>
            <person name="Williams B."/>
            <person name="Antoshechkin I."/>
            <person name="Lee M.M."/>
            <person name="Goodwin Z."/>
            <person name="Lu X."/>
            <person name="Lewis E.E."/>
            <person name="Goodrich-Blair H."/>
            <person name="Stock S.P."/>
            <person name="Adams B.J."/>
            <person name="Sternberg P.W."/>
            <person name="Mortazavi A."/>
        </authorList>
    </citation>
    <scope>NUCLEOTIDE SEQUENCE [LARGE SCALE GENOMIC DNA]</scope>
    <source>
        <strain evidence="1 2">ALL</strain>
    </source>
</reference>
<gene>
    <name evidence="1" type="ORF">L596_012179</name>
</gene>
<name>A0A4U5NX50_STECR</name>
<comment type="caution">
    <text evidence="1">The sequence shown here is derived from an EMBL/GenBank/DDBJ whole genome shotgun (WGS) entry which is preliminary data.</text>
</comment>
<accession>A0A4U5NX50</accession>
<reference evidence="1 2" key="2">
    <citation type="journal article" date="2019" name="G3 (Bethesda)">
        <title>Hybrid Assembly of the Genome of the Entomopathogenic Nematode Steinernema carpocapsae Identifies the X-Chromosome.</title>
        <authorList>
            <person name="Serra L."/>
            <person name="Macchietto M."/>
            <person name="Macias-Munoz A."/>
            <person name="McGill C.J."/>
            <person name="Rodriguez I.M."/>
            <person name="Rodriguez B."/>
            <person name="Murad R."/>
            <person name="Mortazavi A."/>
        </authorList>
    </citation>
    <scope>NUCLEOTIDE SEQUENCE [LARGE SCALE GENOMIC DNA]</scope>
    <source>
        <strain evidence="1 2">ALL</strain>
    </source>
</reference>
<keyword evidence="2" id="KW-1185">Reference proteome</keyword>
<organism evidence="1 2">
    <name type="scientific">Steinernema carpocapsae</name>
    <name type="common">Entomopathogenic nematode</name>
    <dbReference type="NCBI Taxonomy" id="34508"/>
    <lineage>
        <taxon>Eukaryota</taxon>
        <taxon>Metazoa</taxon>
        <taxon>Ecdysozoa</taxon>
        <taxon>Nematoda</taxon>
        <taxon>Chromadorea</taxon>
        <taxon>Rhabditida</taxon>
        <taxon>Tylenchina</taxon>
        <taxon>Panagrolaimomorpha</taxon>
        <taxon>Strongyloidoidea</taxon>
        <taxon>Steinernematidae</taxon>
        <taxon>Steinernema</taxon>
    </lineage>
</organism>
<evidence type="ECO:0000313" key="2">
    <source>
        <dbReference type="Proteomes" id="UP000298663"/>
    </source>
</evidence>